<evidence type="ECO:0000259" key="12">
    <source>
        <dbReference type="PROSITE" id="PS51721"/>
    </source>
</evidence>
<keyword evidence="14" id="KW-1185">Reference proteome</keyword>
<keyword evidence="4 10" id="KW-0699">rRNA-binding</keyword>
<comment type="cofactor">
    <cofactor evidence="10">
        <name>Zn(2+)</name>
        <dbReference type="ChEBI" id="CHEBI:29105"/>
    </cofactor>
    <text evidence="10">Binds 1 zinc ion per subunit.</text>
</comment>
<dbReference type="AlphaFoldDB" id="A0A0R3JTR5"/>
<comment type="function">
    <text evidence="10">One of several proteins that assist in the late maturation steps of the functional core of the 30S ribosomal subunit. Helps release RbfA from mature subunits. May play a role in the assembly of ribosomal proteins into the subunit. Circularly permuted GTPase that catalyzes slow GTP hydrolysis, GTPase activity is stimulated by the 30S ribosomal subunit.</text>
</comment>
<feature type="domain" description="EngC GTPase" evidence="11">
    <location>
        <begin position="73"/>
        <end position="220"/>
    </location>
</feature>
<dbReference type="EMBL" id="LKHP01000005">
    <property type="protein sequence ID" value="KRQ86931.1"/>
    <property type="molecule type" value="Genomic_DNA"/>
</dbReference>
<accession>A0A0R3JTR5</accession>
<dbReference type="InterPro" id="IPR004881">
    <property type="entry name" value="Ribosome_biogen_GTPase_RsgA"/>
</dbReference>
<dbReference type="STRING" id="908809.ABG79_01121"/>
<protein>
    <recommendedName>
        <fullName evidence="10">Small ribosomal subunit biogenesis GTPase RsgA</fullName>
        <ecNumber evidence="10">3.6.1.-</ecNumber>
    </recommendedName>
</protein>
<reference evidence="13 14" key="1">
    <citation type="submission" date="2015-09" db="EMBL/GenBank/DDBJ databases">
        <title>Draft genome sequence of a Caloramator mitchellensis, a moderate thermophile from the Great Artesian Basin of Australia.</title>
        <authorList>
            <person name="Patel B.K."/>
        </authorList>
    </citation>
    <scope>NUCLEOTIDE SEQUENCE [LARGE SCALE GENOMIC DNA]</scope>
    <source>
        <strain evidence="13 14">VF08</strain>
    </source>
</reference>
<evidence type="ECO:0000313" key="13">
    <source>
        <dbReference type="EMBL" id="KRQ86931.1"/>
    </source>
</evidence>
<evidence type="ECO:0000256" key="4">
    <source>
        <dbReference type="ARBA" id="ARBA00022730"/>
    </source>
</evidence>
<evidence type="ECO:0000256" key="10">
    <source>
        <dbReference type="HAMAP-Rule" id="MF_01820"/>
    </source>
</evidence>
<feature type="binding site" evidence="10">
    <location>
        <position position="246"/>
    </location>
    <ligand>
        <name>Zn(2+)</name>
        <dbReference type="ChEBI" id="CHEBI:29105"/>
    </ligand>
</feature>
<feature type="binding site" evidence="10">
    <location>
        <position position="259"/>
    </location>
    <ligand>
        <name>Zn(2+)</name>
        <dbReference type="ChEBI" id="CHEBI:29105"/>
    </ligand>
</feature>
<gene>
    <name evidence="10 13" type="primary">rsgA</name>
    <name evidence="13" type="ORF">ABG79_01121</name>
</gene>
<dbReference type="RefSeq" id="WP_057977980.1">
    <property type="nucleotide sequence ID" value="NZ_LKHP01000005.1"/>
</dbReference>
<dbReference type="GO" id="GO:0046872">
    <property type="term" value="F:metal ion binding"/>
    <property type="evidence" value="ECO:0007669"/>
    <property type="project" value="UniProtKB-KW"/>
</dbReference>
<dbReference type="OrthoDB" id="9809485at2"/>
<comment type="caution">
    <text evidence="13">The sequence shown here is derived from an EMBL/GenBank/DDBJ whole genome shotgun (WGS) entry which is preliminary data.</text>
</comment>
<dbReference type="PROSITE" id="PS50936">
    <property type="entry name" value="ENGC_GTPASE"/>
    <property type="match status" value="1"/>
</dbReference>
<dbReference type="HAMAP" id="MF_01820">
    <property type="entry name" value="GTPase_RsgA"/>
    <property type="match status" value="1"/>
</dbReference>
<comment type="subunit">
    <text evidence="10">Monomer. Associates with 30S ribosomal subunit, binds 16S rRNA.</text>
</comment>
<dbReference type="EC" id="3.6.1.-" evidence="10"/>
<evidence type="ECO:0000256" key="8">
    <source>
        <dbReference type="ARBA" id="ARBA00022884"/>
    </source>
</evidence>
<dbReference type="SUPFAM" id="SSF50249">
    <property type="entry name" value="Nucleic acid-binding proteins"/>
    <property type="match status" value="1"/>
</dbReference>
<evidence type="ECO:0000256" key="5">
    <source>
        <dbReference type="ARBA" id="ARBA00022741"/>
    </source>
</evidence>
<keyword evidence="7 10" id="KW-0862">Zinc</keyword>
<organism evidence="13 14">
    <name type="scientific">Caloramator mitchellensis</name>
    <dbReference type="NCBI Taxonomy" id="908809"/>
    <lineage>
        <taxon>Bacteria</taxon>
        <taxon>Bacillati</taxon>
        <taxon>Bacillota</taxon>
        <taxon>Clostridia</taxon>
        <taxon>Eubacteriales</taxon>
        <taxon>Clostridiaceae</taxon>
        <taxon>Caloramator</taxon>
    </lineage>
</organism>
<dbReference type="GO" id="GO:0003924">
    <property type="term" value="F:GTPase activity"/>
    <property type="evidence" value="ECO:0007669"/>
    <property type="project" value="UniProtKB-UniRule"/>
</dbReference>
<dbReference type="Pfam" id="PF03193">
    <property type="entry name" value="RsgA_GTPase"/>
    <property type="match status" value="1"/>
</dbReference>
<dbReference type="SUPFAM" id="SSF52540">
    <property type="entry name" value="P-loop containing nucleoside triphosphate hydrolases"/>
    <property type="match status" value="1"/>
</dbReference>
<sequence>MQEGIIIKGIGGFYYVETESKDIFECRARGKFRKKNITPLVGDRVVIEVTDNNSGYIIDIKERRSQLIRPAVSNVDQVVVVFSIKEPYINYTLLDRILVQIEKNKLDTILCFSKSDLVTEEEYNEVSRIYIDAGYKVIKTDVVNNNGIEELKGLLRDKITVFAGPSGVGKSTLFNVLQDKVKMETGEISSKISRGKHTTRHAQLINLEHDSYIVDTPGFSMLDLSHIDEFELMHYFREFKEYLGRCKFSSCLHLNEKGCAIIESVENGLLSRRRYDNYKLFLLEIKNNRRISK</sequence>
<dbReference type="InterPro" id="IPR010914">
    <property type="entry name" value="RsgA_GTPase_dom"/>
</dbReference>
<comment type="similarity">
    <text evidence="10">Belongs to the TRAFAC class YlqF/YawG GTPase family. RsgA subfamily.</text>
</comment>
<dbReference type="GO" id="GO:0019843">
    <property type="term" value="F:rRNA binding"/>
    <property type="evidence" value="ECO:0007669"/>
    <property type="project" value="UniProtKB-KW"/>
</dbReference>
<dbReference type="Proteomes" id="UP000052015">
    <property type="component" value="Unassembled WGS sequence"/>
</dbReference>
<evidence type="ECO:0000256" key="6">
    <source>
        <dbReference type="ARBA" id="ARBA00022801"/>
    </source>
</evidence>
<feature type="binding site" evidence="10">
    <location>
        <begin position="164"/>
        <end position="172"/>
    </location>
    <ligand>
        <name>GTP</name>
        <dbReference type="ChEBI" id="CHEBI:37565"/>
    </ligand>
</feature>
<dbReference type="PANTHER" id="PTHR32120:SF11">
    <property type="entry name" value="SMALL RIBOSOMAL SUBUNIT BIOGENESIS GTPASE RSGA 1, MITOCHONDRIAL-RELATED"/>
    <property type="match status" value="1"/>
</dbReference>
<keyword evidence="8 10" id="KW-0694">RNA-binding</keyword>
<dbReference type="PROSITE" id="PS51721">
    <property type="entry name" value="G_CP"/>
    <property type="match status" value="1"/>
</dbReference>
<dbReference type="Pfam" id="PF16745">
    <property type="entry name" value="RsgA_N"/>
    <property type="match status" value="1"/>
</dbReference>
<dbReference type="GO" id="GO:0042274">
    <property type="term" value="P:ribosomal small subunit biogenesis"/>
    <property type="evidence" value="ECO:0007669"/>
    <property type="project" value="UniProtKB-UniRule"/>
</dbReference>
<dbReference type="PANTHER" id="PTHR32120">
    <property type="entry name" value="SMALL RIBOSOMAL SUBUNIT BIOGENESIS GTPASE RSGA"/>
    <property type="match status" value="1"/>
</dbReference>
<dbReference type="PATRIC" id="fig|908809.3.peg.1130"/>
<keyword evidence="2 10" id="KW-0690">Ribosome biogenesis</keyword>
<dbReference type="CDD" id="cd04466">
    <property type="entry name" value="S1_YloQ_GTPase"/>
    <property type="match status" value="1"/>
</dbReference>
<dbReference type="Gene3D" id="2.40.50.140">
    <property type="entry name" value="Nucleic acid-binding proteins"/>
    <property type="match status" value="1"/>
</dbReference>
<name>A0A0R3JTR5_CALMK</name>
<dbReference type="InterPro" id="IPR031944">
    <property type="entry name" value="RsgA_N"/>
</dbReference>
<proteinExistence type="inferred from homology"/>
<dbReference type="InterPro" id="IPR030378">
    <property type="entry name" value="G_CP_dom"/>
</dbReference>
<evidence type="ECO:0000313" key="14">
    <source>
        <dbReference type="Proteomes" id="UP000052015"/>
    </source>
</evidence>
<evidence type="ECO:0000256" key="3">
    <source>
        <dbReference type="ARBA" id="ARBA00022723"/>
    </source>
</evidence>
<dbReference type="Gene3D" id="3.40.50.300">
    <property type="entry name" value="P-loop containing nucleotide triphosphate hydrolases"/>
    <property type="match status" value="1"/>
</dbReference>
<comment type="subcellular location">
    <subcellularLocation>
        <location evidence="10">Cytoplasm</location>
    </subcellularLocation>
</comment>
<keyword evidence="1 10" id="KW-0963">Cytoplasm</keyword>
<dbReference type="CDD" id="cd01854">
    <property type="entry name" value="YjeQ_EngC"/>
    <property type="match status" value="1"/>
</dbReference>
<keyword evidence="5 10" id="KW-0547">Nucleotide-binding</keyword>
<evidence type="ECO:0000256" key="9">
    <source>
        <dbReference type="ARBA" id="ARBA00023134"/>
    </source>
</evidence>
<feature type="binding site" evidence="10">
    <location>
        <begin position="113"/>
        <end position="116"/>
    </location>
    <ligand>
        <name>GTP</name>
        <dbReference type="ChEBI" id="CHEBI:37565"/>
    </ligand>
</feature>
<evidence type="ECO:0000256" key="7">
    <source>
        <dbReference type="ARBA" id="ARBA00022833"/>
    </source>
</evidence>
<evidence type="ECO:0000259" key="11">
    <source>
        <dbReference type="PROSITE" id="PS50936"/>
    </source>
</evidence>
<dbReference type="Gene3D" id="1.10.40.50">
    <property type="entry name" value="Probable gtpase engc, domain 3"/>
    <property type="match status" value="1"/>
</dbReference>
<feature type="domain" description="CP-type G" evidence="12">
    <location>
        <begin position="64"/>
        <end position="222"/>
    </location>
</feature>
<evidence type="ECO:0000256" key="1">
    <source>
        <dbReference type="ARBA" id="ARBA00022490"/>
    </source>
</evidence>
<dbReference type="GO" id="GO:0005525">
    <property type="term" value="F:GTP binding"/>
    <property type="evidence" value="ECO:0007669"/>
    <property type="project" value="UniProtKB-UniRule"/>
</dbReference>
<dbReference type="GO" id="GO:0005737">
    <property type="term" value="C:cytoplasm"/>
    <property type="evidence" value="ECO:0007669"/>
    <property type="project" value="UniProtKB-SubCell"/>
</dbReference>
<keyword evidence="9 10" id="KW-0342">GTP-binding</keyword>
<feature type="binding site" evidence="10">
    <location>
        <position position="253"/>
    </location>
    <ligand>
        <name>Zn(2+)</name>
        <dbReference type="ChEBI" id="CHEBI:29105"/>
    </ligand>
</feature>
<dbReference type="InterPro" id="IPR027417">
    <property type="entry name" value="P-loop_NTPase"/>
</dbReference>
<evidence type="ECO:0000256" key="2">
    <source>
        <dbReference type="ARBA" id="ARBA00022517"/>
    </source>
</evidence>
<dbReference type="InterPro" id="IPR012340">
    <property type="entry name" value="NA-bd_OB-fold"/>
</dbReference>
<dbReference type="NCBIfam" id="TIGR00157">
    <property type="entry name" value="ribosome small subunit-dependent GTPase A"/>
    <property type="match status" value="1"/>
</dbReference>
<keyword evidence="6 10" id="KW-0378">Hydrolase</keyword>
<keyword evidence="3 10" id="KW-0479">Metal-binding</keyword>
<feature type="binding site" evidence="10">
    <location>
        <position position="251"/>
    </location>
    <ligand>
        <name>Zn(2+)</name>
        <dbReference type="ChEBI" id="CHEBI:29105"/>
    </ligand>
</feature>